<dbReference type="Proteomes" id="UP000002730">
    <property type="component" value="Chromosome"/>
</dbReference>
<evidence type="ECO:0000313" key="2">
    <source>
        <dbReference type="Proteomes" id="UP000002730"/>
    </source>
</evidence>
<dbReference type="EMBL" id="CP002160">
    <property type="protein sequence ID" value="ADL53244.1"/>
    <property type="molecule type" value="Genomic_DNA"/>
</dbReference>
<accession>D9SWG2</accession>
<dbReference type="STRING" id="573061.Clocel_3569"/>
<proteinExistence type="predicted"/>
<name>D9SWG2_CLOC7</name>
<reference evidence="1 2" key="1">
    <citation type="submission" date="2010-08" db="EMBL/GenBank/DDBJ databases">
        <title>Complete sequence of Clostridium cellulovorans 743B.</title>
        <authorList>
            <consortium name="US DOE Joint Genome Institute"/>
            <person name="Lucas S."/>
            <person name="Copeland A."/>
            <person name="Lapidus A."/>
            <person name="Cheng J.-F."/>
            <person name="Bruce D."/>
            <person name="Goodwin L."/>
            <person name="Pitluck S."/>
            <person name="Chertkov O."/>
            <person name="Detter J.C."/>
            <person name="Han C."/>
            <person name="Tapia R."/>
            <person name="Land M."/>
            <person name="Hauser L."/>
            <person name="Chang Y.-J."/>
            <person name="Jeffries C."/>
            <person name="Kyrpides N."/>
            <person name="Ivanova N."/>
            <person name="Mikhailova N."/>
            <person name="Hemme C.L."/>
            <person name="Woyke T."/>
        </authorList>
    </citation>
    <scope>NUCLEOTIDE SEQUENCE [LARGE SCALE GENOMIC DNA]</scope>
    <source>
        <strain evidence="2">ATCC 35296 / DSM 3052 / OCM 3 / 743B</strain>
    </source>
</reference>
<dbReference type="HOGENOM" id="CLU_2300870_0_0_9"/>
<dbReference type="AlphaFoldDB" id="D9SWG2"/>
<keyword evidence="2" id="KW-1185">Reference proteome</keyword>
<dbReference type="KEGG" id="ccb:Clocel_3569"/>
<protein>
    <submittedName>
        <fullName evidence="1">Uncharacterized protein</fullName>
    </submittedName>
</protein>
<sequence>MITSMPVKIKEKSIALSYTLTKTRTFSIKGGLNKIKEDEGLTTEEKLFSCLRLIENYCLTSDCEDCAVYGHCKSLFSKNPCGFDIDEIEKDWRERNEANN</sequence>
<dbReference type="RefSeq" id="WP_013291904.1">
    <property type="nucleotide sequence ID" value="NC_014393.1"/>
</dbReference>
<evidence type="ECO:0000313" key="1">
    <source>
        <dbReference type="EMBL" id="ADL53244.1"/>
    </source>
</evidence>
<gene>
    <name evidence="1" type="ordered locus">Clocel_3569</name>
</gene>
<organism evidence="1 2">
    <name type="scientific">Clostridium cellulovorans (strain ATCC 35296 / DSM 3052 / OCM 3 / 743B)</name>
    <dbReference type="NCBI Taxonomy" id="573061"/>
    <lineage>
        <taxon>Bacteria</taxon>
        <taxon>Bacillati</taxon>
        <taxon>Bacillota</taxon>
        <taxon>Clostridia</taxon>
        <taxon>Eubacteriales</taxon>
        <taxon>Clostridiaceae</taxon>
        <taxon>Clostridium</taxon>
    </lineage>
</organism>